<dbReference type="Proteomes" id="UP000780801">
    <property type="component" value="Unassembled WGS sequence"/>
</dbReference>
<proteinExistence type="predicted"/>
<dbReference type="EMBL" id="JAABOA010000042">
    <property type="protein sequence ID" value="KAF9586351.1"/>
    <property type="molecule type" value="Genomic_DNA"/>
</dbReference>
<dbReference type="AlphaFoldDB" id="A0A9P6G3T2"/>
<name>A0A9P6G3T2_9FUNG</name>
<gene>
    <name evidence="1" type="ORF">BGW38_006553</name>
</gene>
<reference evidence="1" key="1">
    <citation type="journal article" date="2020" name="Fungal Divers.">
        <title>Resolving the Mortierellaceae phylogeny through synthesis of multi-gene phylogenetics and phylogenomics.</title>
        <authorList>
            <person name="Vandepol N."/>
            <person name="Liber J."/>
            <person name="Desiro A."/>
            <person name="Na H."/>
            <person name="Kennedy M."/>
            <person name="Barry K."/>
            <person name="Grigoriev I.V."/>
            <person name="Miller A.N."/>
            <person name="O'Donnell K."/>
            <person name="Stajich J.E."/>
            <person name="Bonito G."/>
        </authorList>
    </citation>
    <scope>NUCLEOTIDE SEQUENCE</scope>
    <source>
        <strain evidence="1">KOD1015</strain>
    </source>
</reference>
<sequence length="607" mass="66673">MQGPDPSISSSKVKNPAQLVSKAAGVKKNVLREENREQSLDILFRFLRKFSEAIPSFQWCHFLNSLVQKTYGAPSDQILVRVWNSLAVSISDCPEAIIALSQRITIILEQQGVLTESMLEEALEASDEALDDLRLSRLSPLLILKTIPAQGFVRVFRSLESESGPLDVKAVPSQLSKVLETRTDNELEFSLVRKLALAIKHGIYPDSSLETIYGQLKKCFPTKADNDTVGSPTSIELEEGRAWLFAFYNWVLNWSIQSNSQEQNENDIQWIYRIVSEVFFKIITLTSSSASEGDNENGLYKMQLGVLDVLSKLIIATTPFYTRRPTGPFWSKLKKLSRDVVPDSNNATIEELVEDEGDEMQAESLSIPKSAEDLLLALLADVLGGATAPISHNDSCDSNISRAICFANVLIMAMQSLAPMKQQSHAGGKHPASPGAMVSMAQEDKDTDYPPSAQWIPCALMDLITPALGSALTTYLQENAEEALEATGNTDPTLSLVQACIQVLYTGTSVASAVERRTTSRNTNLWLIETAVVGLENRSFTIAVSALKLLAAIAASKSLTADMLTEHRLIAIRRGLTRLHQSKELKTGNGMAPEISVLVDKMWELVG</sequence>
<accession>A0A9P6G3T2</accession>
<evidence type="ECO:0000313" key="1">
    <source>
        <dbReference type="EMBL" id="KAF9586351.1"/>
    </source>
</evidence>
<dbReference type="PANTHER" id="PTHR37743:SF1">
    <property type="entry name" value="ARM REPEAT SUPERFAMILY PROTEIN"/>
    <property type="match status" value="1"/>
</dbReference>
<protein>
    <submittedName>
        <fullName evidence="1">Uncharacterized protein</fullName>
    </submittedName>
</protein>
<dbReference type="OrthoDB" id="2447815at2759"/>
<comment type="caution">
    <text evidence="1">The sequence shown here is derived from an EMBL/GenBank/DDBJ whole genome shotgun (WGS) entry which is preliminary data.</text>
</comment>
<dbReference type="PANTHER" id="PTHR37743">
    <property type="entry name" value="ARM REPEAT SUPERFAMILY PROTEIN"/>
    <property type="match status" value="1"/>
</dbReference>
<keyword evidence="2" id="KW-1185">Reference proteome</keyword>
<evidence type="ECO:0000313" key="2">
    <source>
        <dbReference type="Proteomes" id="UP000780801"/>
    </source>
</evidence>
<organism evidence="1 2">
    <name type="scientific">Lunasporangiospora selenospora</name>
    <dbReference type="NCBI Taxonomy" id="979761"/>
    <lineage>
        <taxon>Eukaryota</taxon>
        <taxon>Fungi</taxon>
        <taxon>Fungi incertae sedis</taxon>
        <taxon>Mucoromycota</taxon>
        <taxon>Mortierellomycotina</taxon>
        <taxon>Mortierellomycetes</taxon>
        <taxon>Mortierellales</taxon>
        <taxon>Mortierellaceae</taxon>
        <taxon>Lunasporangiospora</taxon>
    </lineage>
</organism>